<name>A0A7J6XRV6_TRYCR</name>
<dbReference type="AlphaFoldDB" id="A0A7J6XRV6"/>
<evidence type="ECO:0000256" key="1">
    <source>
        <dbReference type="SAM" id="MobiDB-lite"/>
    </source>
</evidence>
<accession>A0A7J6XRV6</accession>
<feature type="compositionally biased region" description="Polar residues" evidence="1">
    <location>
        <begin position="380"/>
        <end position="395"/>
    </location>
</feature>
<protein>
    <submittedName>
        <fullName evidence="3">Mucin-associated surface protein (MASP)</fullName>
    </submittedName>
</protein>
<feature type="compositionally biased region" description="Gly residues" evidence="1">
    <location>
        <begin position="239"/>
        <end position="250"/>
    </location>
</feature>
<feature type="region of interest" description="Disordered" evidence="1">
    <location>
        <begin position="185"/>
        <end position="528"/>
    </location>
</feature>
<organism evidence="3 4">
    <name type="scientific">Trypanosoma cruzi</name>
    <dbReference type="NCBI Taxonomy" id="5693"/>
    <lineage>
        <taxon>Eukaryota</taxon>
        <taxon>Discoba</taxon>
        <taxon>Euglenozoa</taxon>
        <taxon>Kinetoplastea</taxon>
        <taxon>Metakinetoplastina</taxon>
        <taxon>Trypanosomatida</taxon>
        <taxon>Trypanosomatidae</taxon>
        <taxon>Trypanosoma</taxon>
        <taxon>Schizotrypanum</taxon>
    </lineage>
</organism>
<feature type="compositionally biased region" description="Polar residues" evidence="1">
    <location>
        <begin position="404"/>
        <end position="418"/>
    </location>
</feature>
<feature type="compositionally biased region" description="Low complexity" evidence="1">
    <location>
        <begin position="357"/>
        <end position="368"/>
    </location>
</feature>
<keyword evidence="2" id="KW-1133">Transmembrane helix</keyword>
<dbReference type="Proteomes" id="UP000583944">
    <property type="component" value="Unassembled WGS sequence"/>
</dbReference>
<reference evidence="3 4" key="1">
    <citation type="journal article" date="2019" name="Genome Biol. Evol.">
        <title>Nanopore Sequencing Significantly Improves Genome Assembly of the Protozoan Parasite Trypanosoma cruzi.</title>
        <authorList>
            <person name="Diaz-Viraque F."/>
            <person name="Pita S."/>
            <person name="Greif G."/>
            <person name="de Souza R.C.M."/>
            <person name="Iraola G."/>
            <person name="Robello C."/>
        </authorList>
    </citation>
    <scope>NUCLEOTIDE SEQUENCE [LARGE SCALE GENOMIC DNA]</scope>
    <source>
        <strain evidence="3 4">Berenice</strain>
    </source>
</reference>
<dbReference type="VEuPathDB" id="TriTrypDB:BCY84_09663"/>
<feature type="compositionally biased region" description="Pro residues" evidence="1">
    <location>
        <begin position="202"/>
        <end position="219"/>
    </location>
</feature>
<feature type="transmembrane region" description="Helical" evidence="2">
    <location>
        <begin position="17"/>
        <end position="50"/>
    </location>
</feature>
<evidence type="ECO:0000313" key="4">
    <source>
        <dbReference type="Proteomes" id="UP000583944"/>
    </source>
</evidence>
<evidence type="ECO:0000313" key="3">
    <source>
        <dbReference type="EMBL" id="KAF5217212.1"/>
    </source>
</evidence>
<keyword evidence="2" id="KW-0812">Transmembrane</keyword>
<keyword evidence="2" id="KW-0472">Membrane</keyword>
<dbReference type="VEuPathDB" id="TriTrypDB:ECC02_009939"/>
<feature type="compositionally biased region" description="Polar residues" evidence="1">
    <location>
        <begin position="270"/>
        <end position="299"/>
    </location>
</feature>
<feature type="transmembrane region" description="Helical" evidence="2">
    <location>
        <begin position="113"/>
        <end position="131"/>
    </location>
</feature>
<proteinExistence type="predicted"/>
<evidence type="ECO:0000256" key="2">
    <source>
        <dbReference type="SAM" id="Phobius"/>
    </source>
</evidence>
<feature type="compositionally biased region" description="Polar residues" evidence="1">
    <location>
        <begin position="505"/>
        <end position="528"/>
    </location>
</feature>
<comment type="caution">
    <text evidence="3">The sequence shown here is derived from an EMBL/GenBank/DDBJ whole genome shotgun (WGS) entry which is preliminary data.</text>
</comment>
<dbReference type="EMBL" id="JABDHM010000147">
    <property type="protein sequence ID" value="KAF5217212.1"/>
    <property type="molecule type" value="Genomic_DNA"/>
</dbReference>
<gene>
    <name evidence="3" type="ORF">ECC02_009939</name>
</gene>
<sequence>MHTAVILCSSFSCVFNFFYFIAVCLLFFVFNCFLCFFCLLATGCFVFFFAFPLIPTAPWFVQAAAICHCAVAVRGCVTCISPFCFLSVEVLLVCAEGYTQVTGVMAMRMTGRVLLVCALCVLWCGAGVAHARDRDNNAQGGCMTSGLLGRKTSYLLRGCNKAVLTPPLRPPFFIDAIQAEAKELKEISQEGDGLDSDLISQPPAPPPAPEIPPPPPPPLIDASVSDGSGRSEAGANSQTGGGISGGGGSSGISHGDKDSTVEVSALVDKSASSTANDGDGSQNTGVESATQKNNSSGTAELSVKAPDLPALPKLQNPEVSDLDKSEISLNTKETISVEAPDRGASRGYAGESEVDTKVSSSVSSAKSKPTGKPSLPLLSTGESPTTKTTGPNDSEAQTEKNEETAASGTETDSATPKPSSKDDVAEQQNQESDRQDLMKYAATGHPAGTAAIPISTDGNGDAHGTASENGDDTGGHNKKKTHDDPEADNTNVGITASEAAPETVKTVTAQTNDTVTPGDSDGSTAVSHTTSPLLLPLVVACAAAAVVAA</sequence>